<evidence type="ECO:0000259" key="3">
    <source>
        <dbReference type="SMART" id="SM00322"/>
    </source>
</evidence>
<dbReference type="Pfam" id="PF00013">
    <property type="entry name" value="KH_1"/>
    <property type="match status" value="3"/>
</dbReference>
<dbReference type="HOGENOM" id="CLU_018025_2_0_1"/>
<evidence type="ECO:0000313" key="4">
    <source>
        <dbReference type="EMBL" id="ERN09894.1"/>
    </source>
</evidence>
<dbReference type="Gramene" id="ERN09894">
    <property type="protein sequence ID" value="ERN09894"/>
    <property type="gene ID" value="AMTR_s00013p00144130"/>
</dbReference>
<reference evidence="5" key="1">
    <citation type="journal article" date="2013" name="Science">
        <title>The Amborella genome and the evolution of flowering plants.</title>
        <authorList>
            <consortium name="Amborella Genome Project"/>
        </authorList>
    </citation>
    <scope>NUCLEOTIDE SEQUENCE [LARGE SCALE GENOMIC DNA]</scope>
</reference>
<dbReference type="SMART" id="SM00322">
    <property type="entry name" value="KH"/>
    <property type="match status" value="2"/>
</dbReference>
<dbReference type="SUPFAM" id="SSF54791">
    <property type="entry name" value="Eukaryotic type KH-domain (KH-domain type I)"/>
    <property type="match status" value="3"/>
</dbReference>
<dbReference type="eggNOG" id="KOG2190">
    <property type="taxonomic scope" value="Eukaryota"/>
</dbReference>
<organism evidence="4 5">
    <name type="scientific">Amborella trichopoda</name>
    <dbReference type="NCBI Taxonomy" id="13333"/>
    <lineage>
        <taxon>Eukaryota</taxon>
        <taxon>Viridiplantae</taxon>
        <taxon>Streptophyta</taxon>
        <taxon>Embryophyta</taxon>
        <taxon>Tracheophyta</taxon>
        <taxon>Spermatophyta</taxon>
        <taxon>Magnoliopsida</taxon>
        <taxon>Amborellales</taxon>
        <taxon>Amborellaceae</taxon>
        <taxon>Amborella</taxon>
    </lineage>
</organism>
<dbReference type="PROSITE" id="PS50084">
    <property type="entry name" value="KH_TYPE_1"/>
    <property type="match status" value="3"/>
</dbReference>
<accession>W1PQ14</accession>
<gene>
    <name evidence="4" type="ORF">AMTR_s00013p00144130</name>
</gene>
<feature type="domain" description="K Homology" evidence="3">
    <location>
        <begin position="77"/>
        <end position="152"/>
    </location>
</feature>
<dbReference type="InterPro" id="IPR004088">
    <property type="entry name" value="KH_dom_type_1"/>
</dbReference>
<dbReference type="STRING" id="13333.W1PQ14"/>
<dbReference type="EMBL" id="KI392979">
    <property type="protein sequence ID" value="ERN09894.1"/>
    <property type="molecule type" value="Genomic_DNA"/>
</dbReference>
<dbReference type="Proteomes" id="UP000017836">
    <property type="component" value="Unassembled WGS sequence"/>
</dbReference>
<sequence length="328" mass="35680">MNEKAGGVIGKGGSIIRALQNETQAEIKILDTVPDLEDRVIVISAPTHPDDRISAAQAAVLCVQSRIFKAAPDSKDKSLVCKVLVHSNEIGYLLGKGGAIIAELRKSSRAPIHILAKDQIPKCASDNEEVVQVTEEFEAVQEALLQITSRLRQHLFHDQFQSIINHPHHPAFIEQVPPPVPPYMGRRPPSPPGMYSHMGPSIHKFDLPPNMDLPGFPRGIQKPGFSHNSERMPPPAPWAHQGIGGSGSGSGSGLETRLPDYDRGFTQRRLDGFGSQLAIITSTTVEFVVPRAVVPTIYGENGECLKKIRHISGANITITEPRHGAKET</sequence>
<dbReference type="InterPro" id="IPR036612">
    <property type="entry name" value="KH_dom_type_1_sf"/>
</dbReference>
<dbReference type="Gene3D" id="3.30.1370.10">
    <property type="entry name" value="K Homology domain, type 1"/>
    <property type="match status" value="3"/>
</dbReference>
<keyword evidence="5" id="KW-1185">Reference proteome</keyword>
<feature type="non-terminal residue" evidence="4">
    <location>
        <position position="328"/>
    </location>
</feature>
<keyword evidence="2" id="KW-0694">RNA-binding</keyword>
<name>W1PQ14_AMBTC</name>
<dbReference type="CDD" id="cd22459">
    <property type="entry name" value="KH-I_PEPPER_rpt1_like"/>
    <property type="match status" value="1"/>
</dbReference>
<protein>
    <recommendedName>
        <fullName evidence="3">K Homology domain-containing protein</fullName>
    </recommendedName>
</protein>
<dbReference type="CDD" id="cd22460">
    <property type="entry name" value="KH-I_PEPPER_rpt2_like"/>
    <property type="match status" value="1"/>
</dbReference>
<dbReference type="PANTHER" id="PTHR10288">
    <property type="entry name" value="KH DOMAIN CONTAINING RNA BINDING PROTEIN"/>
    <property type="match status" value="1"/>
</dbReference>
<dbReference type="InterPro" id="IPR004087">
    <property type="entry name" value="KH_dom"/>
</dbReference>
<keyword evidence="1" id="KW-0677">Repeat</keyword>
<dbReference type="AlphaFoldDB" id="W1PQ14"/>
<proteinExistence type="predicted"/>
<dbReference type="GO" id="GO:0003723">
    <property type="term" value="F:RNA binding"/>
    <property type="evidence" value="ECO:0007669"/>
    <property type="project" value="UniProtKB-UniRule"/>
</dbReference>
<evidence type="ECO:0000313" key="5">
    <source>
        <dbReference type="Proteomes" id="UP000017836"/>
    </source>
</evidence>
<evidence type="ECO:0000256" key="2">
    <source>
        <dbReference type="PROSITE-ProRule" id="PRU00117"/>
    </source>
</evidence>
<evidence type="ECO:0000256" key="1">
    <source>
        <dbReference type="ARBA" id="ARBA00022737"/>
    </source>
</evidence>
<feature type="domain" description="K Homology" evidence="3">
    <location>
        <begin position="2"/>
        <end position="65"/>
    </location>
</feature>
<dbReference type="OMA" id="PDAWPSK"/>